<gene>
    <name evidence="10" type="ORF">H7J73_10320</name>
</gene>
<proteinExistence type="inferred from homology"/>
<keyword evidence="4" id="KW-0285">Flavoprotein</keyword>
<dbReference type="EMBL" id="JACKTY010000024">
    <property type="protein sequence ID" value="MCV7226424.1"/>
    <property type="molecule type" value="Genomic_DNA"/>
</dbReference>
<comment type="cofactor">
    <cofactor evidence="1">
        <name>FMN</name>
        <dbReference type="ChEBI" id="CHEBI:58210"/>
    </cofactor>
</comment>
<keyword evidence="6" id="KW-0560">Oxidoreductase</keyword>
<sequence>MVFDVRDLALPIVGAPMAGGPSTPQLAAAVGAAGGLGFLAAGYLSAERFDTDIAAARAAGGGPLGVNLFAPGPSLAVTEELTRYRALLQPLAEHYLAELGTPHADDDAWRAKLDVVADTRPEVVSFTFACPEPAVLKWFRDLGILTLVTVTTSAEAQIAVEAGADGLIAQGPKAGGHRGTFDPGAVPADQSLEDLLDAVSGLSLPVIVAGGLATADDVSAILRRGAVAAQVGTALLLADEAGTNVAHRAALASPDFTETVVTRAFSGRYARGLRNDFTRRFDEVAPFGYPEVNQMTSPMRKAAVAAGDPHGTNLWAGTAFGLTKAGPAAEIVAELAGD</sequence>
<dbReference type="Proteomes" id="UP001526201">
    <property type="component" value="Unassembled WGS sequence"/>
</dbReference>
<dbReference type="PANTHER" id="PTHR42747">
    <property type="entry name" value="NITRONATE MONOOXYGENASE-RELATED"/>
    <property type="match status" value="1"/>
</dbReference>
<keyword evidence="5" id="KW-0288">FMN</keyword>
<evidence type="ECO:0000256" key="1">
    <source>
        <dbReference type="ARBA" id="ARBA00001917"/>
    </source>
</evidence>
<dbReference type="RefSeq" id="WP_264067283.1">
    <property type="nucleotide sequence ID" value="NZ_JACKTY010000024.1"/>
</dbReference>
<comment type="similarity">
    <text evidence="2">Belongs to the nitronate monooxygenase family. NMO class I subfamily.</text>
</comment>
<accession>A0ABT3CAC0</accession>
<name>A0ABT3CAC0_9MYCO</name>
<evidence type="ECO:0000256" key="5">
    <source>
        <dbReference type="ARBA" id="ARBA00022643"/>
    </source>
</evidence>
<dbReference type="InterPro" id="IPR004136">
    <property type="entry name" value="NMO"/>
</dbReference>
<dbReference type="CDD" id="cd04730">
    <property type="entry name" value="NPD_like"/>
    <property type="match status" value="1"/>
</dbReference>
<evidence type="ECO:0000256" key="8">
    <source>
        <dbReference type="ARBA" id="ARBA00031155"/>
    </source>
</evidence>
<keyword evidence="7 10" id="KW-0503">Monooxygenase</keyword>
<dbReference type="Gene3D" id="3.20.20.70">
    <property type="entry name" value="Aldolase class I"/>
    <property type="match status" value="1"/>
</dbReference>
<organism evidence="10 11">
    <name type="scientific">Mycolicibacterium komossense</name>
    <dbReference type="NCBI Taxonomy" id="1779"/>
    <lineage>
        <taxon>Bacteria</taxon>
        <taxon>Bacillati</taxon>
        <taxon>Actinomycetota</taxon>
        <taxon>Actinomycetes</taxon>
        <taxon>Mycobacteriales</taxon>
        <taxon>Mycobacteriaceae</taxon>
        <taxon>Mycolicibacterium</taxon>
    </lineage>
</organism>
<evidence type="ECO:0000313" key="11">
    <source>
        <dbReference type="Proteomes" id="UP001526201"/>
    </source>
</evidence>
<evidence type="ECO:0000256" key="2">
    <source>
        <dbReference type="ARBA" id="ARBA00009881"/>
    </source>
</evidence>
<keyword evidence="3" id="KW-0216">Detoxification</keyword>
<dbReference type="Pfam" id="PF03060">
    <property type="entry name" value="NMO"/>
    <property type="match status" value="1"/>
</dbReference>
<evidence type="ECO:0000256" key="9">
    <source>
        <dbReference type="ARBA" id="ARBA00049401"/>
    </source>
</evidence>
<evidence type="ECO:0000256" key="7">
    <source>
        <dbReference type="ARBA" id="ARBA00023033"/>
    </source>
</evidence>
<keyword evidence="11" id="KW-1185">Reference proteome</keyword>
<dbReference type="GO" id="GO:0004497">
    <property type="term" value="F:monooxygenase activity"/>
    <property type="evidence" value="ECO:0007669"/>
    <property type="project" value="UniProtKB-KW"/>
</dbReference>
<evidence type="ECO:0000256" key="6">
    <source>
        <dbReference type="ARBA" id="ARBA00023002"/>
    </source>
</evidence>
<comment type="caution">
    <text evidence="10">The sequence shown here is derived from an EMBL/GenBank/DDBJ whole genome shotgun (WGS) entry which is preliminary data.</text>
</comment>
<evidence type="ECO:0000256" key="3">
    <source>
        <dbReference type="ARBA" id="ARBA00022575"/>
    </source>
</evidence>
<comment type="catalytic activity">
    <reaction evidence="9">
        <text>3 propionate 3-nitronate + 3 O2 + H2O = 3 3-oxopropanoate + 2 nitrate + nitrite + H2O2 + 3 H(+)</text>
        <dbReference type="Rhea" id="RHEA:57332"/>
        <dbReference type="ChEBI" id="CHEBI:15377"/>
        <dbReference type="ChEBI" id="CHEBI:15378"/>
        <dbReference type="ChEBI" id="CHEBI:15379"/>
        <dbReference type="ChEBI" id="CHEBI:16240"/>
        <dbReference type="ChEBI" id="CHEBI:16301"/>
        <dbReference type="ChEBI" id="CHEBI:17632"/>
        <dbReference type="ChEBI" id="CHEBI:33190"/>
        <dbReference type="ChEBI" id="CHEBI:136067"/>
    </reaction>
</comment>
<dbReference type="PANTHER" id="PTHR42747:SF3">
    <property type="entry name" value="NITRONATE MONOOXYGENASE-RELATED"/>
    <property type="match status" value="1"/>
</dbReference>
<protein>
    <recommendedName>
        <fullName evidence="8">Propionate 3-nitronate monooxygenase</fullName>
    </recommendedName>
</protein>
<dbReference type="InterPro" id="IPR013785">
    <property type="entry name" value="Aldolase_TIM"/>
</dbReference>
<reference evidence="10 11" key="1">
    <citation type="journal article" date="2022" name="BMC Genomics">
        <title>Comparative genome analysis of mycobacteria focusing on tRNA and non-coding RNA.</title>
        <authorList>
            <person name="Behra P.R.K."/>
            <person name="Pettersson B.M.F."/>
            <person name="Ramesh M."/>
            <person name="Das S."/>
            <person name="Dasgupta S."/>
            <person name="Kirsebom L.A."/>
        </authorList>
    </citation>
    <scope>NUCLEOTIDE SEQUENCE [LARGE SCALE GENOMIC DNA]</scope>
    <source>
        <strain evidence="10 11">DSM 44078</strain>
    </source>
</reference>
<evidence type="ECO:0000256" key="4">
    <source>
        <dbReference type="ARBA" id="ARBA00022630"/>
    </source>
</evidence>
<dbReference type="SUPFAM" id="SSF51412">
    <property type="entry name" value="Inosine monophosphate dehydrogenase (IMPDH)"/>
    <property type="match status" value="1"/>
</dbReference>
<evidence type="ECO:0000313" key="10">
    <source>
        <dbReference type="EMBL" id="MCV7226424.1"/>
    </source>
</evidence>